<proteinExistence type="predicted"/>
<dbReference type="Proteomes" id="UP000182126">
    <property type="component" value="Chromosome I"/>
</dbReference>
<dbReference type="Gene3D" id="1.10.10.10">
    <property type="entry name" value="Winged helix-like DNA-binding domain superfamily/Winged helix DNA-binding domain"/>
    <property type="match status" value="1"/>
</dbReference>
<organism evidence="2 3">
    <name type="scientific">Microbacterium paraoxydans</name>
    <dbReference type="NCBI Taxonomy" id="199592"/>
    <lineage>
        <taxon>Bacteria</taxon>
        <taxon>Bacillati</taxon>
        <taxon>Actinomycetota</taxon>
        <taxon>Actinomycetes</taxon>
        <taxon>Micrococcales</taxon>
        <taxon>Microbacteriaceae</taxon>
        <taxon>Microbacterium</taxon>
    </lineage>
</organism>
<dbReference type="InterPro" id="IPR039422">
    <property type="entry name" value="MarR/SlyA-like"/>
</dbReference>
<dbReference type="RefSeq" id="WP_060921945.1">
    <property type="nucleotide sequence ID" value="NZ_LT629770.1"/>
</dbReference>
<dbReference type="eggNOG" id="COG1846">
    <property type="taxonomic scope" value="Bacteria"/>
</dbReference>
<reference evidence="2 3" key="1">
    <citation type="submission" date="2016-10" db="EMBL/GenBank/DDBJ databases">
        <authorList>
            <person name="de Groot N.N."/>
        </authorList>
    </citation>
    <scope>NUCLEOTIDE SEQUENCE [LARGE SCALE GENOMIC DNA]</scope>
    <source>
        <strain evidence="2 3">DSM 15019</strain>
    </source>
</reference>
<accession>A0A1H1TR30</accession>
<dbReference type="GO" id="GO:0003700">
    <property type="term" value="F:DNA-binding transcription factor activity"/>
    <property type="evidence" value="ECO:0007669"/>
    <property type="project" value="InterPro"/>
</dbReference>
<dbReference type="SUPFAM" id="SSF46785">
    <property type="entry name" value="Winged helix' DNA-binding domain"/>
    <property type="match status" value="1"/>
</dbReference>
<evidence type="ECO:0000259" key="1">
    <source>
        <dbReference type="Pfam" id="PF12802"/>
    </source>
</evidence>
<protein>
    <submittedName>
        <fullName evidence="2">DNA-binding transcriptional regulator, MarR family</fullName>
    </submittedName>
</protein>
<keyword evidence="2" id="KW-0238">DNA-binding</keyword>
<dbReference type="GO" id="GO:0003677">
    <property type="term" value="F:DNA binding"/>
    <property type="evidence" value="ECO:0007669"/>
    <property type="project" value="UniProtKB-KW"/>
</dbReference>
<sequence length="148" mass="16244">MGNVSTDVSTSALARDVDDFRRADAQLNRRLAARREPNDTDRAAMHFISTAPVEKPVTPRDLATYLGISTAAVTSVVRRMSERGQIVVAPHPLDARSKVLRPSLRDLHGQGDELAQRVAAVEGEFTAEEVAVISRFLRRLTDELGDLP</sequence>
<evidence type="ECO:0000313" key="2">
    <source>
        <dbReference type="EMBL" id="SDS62386.1"/>
    </source>
</evidence>
<dbReference type="InterPro" id="IPR036390">
    <property type="entry name" value="WH_DNA-bd_sf"/>
</dbReference>
<dbReference type="GeneID" id="36300074"/>
<dbReference type="AlphaFoldDB" id="A0A1H1TR30"/>
<feature type="domain" description="HTH marR-type" evidence="1">
    <location>
        <begin position="47"/>
        <end position="97"/>
    </location>
</feature>
<dbReference type="PANTHER" id="PTHR33164">
    <property type="entry name" value="TRANSCRIPTIONAL REGULATOR, MARR FAMILY"/>
    <property type="match status" value="1"/>
</dbReference>
<gene>
    <name evidence="2" type="ORF">SAMN04489809_2278</name>
</gene>
<dbReference type="InterPro" id="IPR036388">
    <property type="entry name" value="WH-like_DNA-bd_sf"/>
</dbReference>
<dbReference type="Pfam" id="PF12802">
    <property type="entry name" value="MarR_2"/>
    <property type="match status" value="1"/>
</dbReference>
<dbReference type="InterPro" id="IPR000835">
    <property type="entry name" value="HTH_MarR-typ"/>
</dbReference>
<dbReference type="GO" id="GO:0006950">
    <property type="term" value="P:response to stress"/>
    <property type="evidence" value="ECO:0007669"/>
    <property type="project" value="TreeGrafter"/>
</dbReference>
<dbReference type="PANTHER" id="PTHR33164:SF43">
    <property type="entry name" value="HTH-TYPE TRANSCRIPTIONAL REPRESSOR YETL"/>
    <property type="match status" value="1"/>
</dbReference>
<dbReference type="EMBL" id="LT629770">
    <property type="protein sequence ID" value="SDS62386.1"/>
    <property type="molecule type" value="Genomic_DNA"/>
</dbReference>
<evidence type="ECO:0000313" key="3">
    <source>
        <dbReference type="Proteomes" id="UP000182126"/>
    </source>
</evidence>
<name>A0A1H1TR30_9MICO</name>